<proteinExistence type="predicted"/>
<comment type="caution">
    <text evidence="1">The sequence shown here is derived from an EMBL/GenBank/DDBJ whole genome shotgun (WGS) entry which is preliminary data.</text>
</comment>
<reference evidence="1 2" key="1">
    <citation type="journal article" date="2013" name="Pathog. Dis.">
        <title>Genome sequences of 65 Helicobacter pylori strains isolated from asymptomatic individuals and patients with gastric cancer, peptic ulcer disease, or gastritis.</title>
        <authorList>
            <person name="Blanchard T.G."/>
            <person name="Czinn S.J."/>
            <person name="Correa P."/>
            <person name="Nakazawa T."/>
            <person name="Keelan M."/>
            <person name="Morningstar L."/>
            <person name="Santana-Cruz I."/>
            <person name="Maroo A."/>
            <person name="McCracken C."/>
            <person name="Shefchek K."/>
            <person name="Daugherty S."/>
            <person name="Song Y."/>
            <person name="Fraser C.M."/>
            <person name="Fricke W.F."/>
        </authorList>
    </citation>
    <scope>NUCLEOTIDE SEQUENCE [LARGE SCALE GENOMIC DNA]</scope>
    <source>
        <strain evidence="1 2">Hp H-45</strain>
    </source>
</reference>
<evidence type="ECO:0000313" key="1">
    <source>
        <dbReference type="EMBL" id="EJB67366.1"/>
    </source>
</evidence>
<protein>
    <submittedName>
        <fullName evidence="1">Outer membrane domain protein</fullName>
    </submittedName>
</protein>
<dbReference type="EMBL" id="AKOQ01000010">
    <property type="protein sequence ID" value="EJB67366.1"/>
    <property type="molecule type" value="Genomic_DNA"/>
</dbReference>
<organism evidence="1 2">
    <name type="scientific">Helicobacter pylori Hp H-45</name>
    <dbReference type="NCBI Taxonomy" id="992050"/>
    <lineage>
        <taxon>Bacteria</taxon>
        <taxon>Pseudomonadati</taxon>
        <taxon>Campylobacterota</taxon>
        <taxon>Epsilonproteobacteria</taxon>
        <taxon>Campylobacterales</taxon>
        <taxon>Helicobacteraceae</taxon>
        <taxon>Helicobacter</taxon>
    </lineage>
</organism>
<accession>I9TB45</accession>
<sequence>MQNVVSKKNNPYSPQGIETNYYLNQNTYNQIQTINQELGRNPLGKWASSALKPTTAP</sequence>
<dbReference type="AlphaFoldDB" id="I9TB45"/>
<dbReference type="Proteomes" id="UP000003895">
    <property type="component" value="Unassembled WGS sequence"/>
</dbReference>
<evidence type="ECO:0000313" key="2">
    <source>
        <dbReference type="Proteomes" id="UP000003895"/>
    </source>
</evidence>
<dbReference type="PATRIC" id="fig|992050.3.peg.949"/>
<name>I9TB45_HELPX</name>
<gene>
    <name evidence="1" type="ORF">HPHPH45_0960</name>
</gene>